<reference evidence="4" key="1">
    <citation type="journal article" date="2014" name="Front. Microbiol.">
        <title>High frequency of phylogenetically diverse reductive dehalogenase-homologous genes in deep subseafloor sedimentary metagenomes.</title>
        <authorList>
            <person name="Kawai M."/>
            <person name="Futagami T."/>
            <person name="Toyoda A."/>
            <person name="Takaki Y."/>
            <person name="Nishi S."/>
            <person name="Hori S."/>
            <person name="Arai W."/>
            <person name="Tsubouchi T."/>
            <person name="Morono Y."/>
            <person name="Uchiyama I."/>
            <person name="Ito T."/>
            <person name="Fujiyama A."/>
            <person name="Inagaki F."/>
            <person name="Takami H."/>
        </authorList>
    </citation>
    <scope>NUCLEOTIDE SEQUENCE</scope>
    <source>
        <strain evidence="4">Expedition CK06-06</strain>
    </source>
</reference>
<dbReference type="InterPro" id="IPR027417">
    <property type="entry name" value="P-loop_NTPase"/>
</dbReference>
<dbReference type="AlphaFoldDB" id="X1L7E0"/>
<dbReference type="SUPFAM" id="SSF52540">
    <property type="entry name" value="P-loop containing nucleoside triphosphate hydrolases"/>
    <property type="match status" value="1"/>
</dbReference>
<dbReference type="InterPro" id="IPR003439">
    <property type="entry name" value="ABC_transporter-like_ATP-bd"/>
</dbReference>
<organism evidence="4">
    <name type="scientific">marine sediment metagenome</name>
    <dbReference type="NCBI Taxonomy" id="412755"/>
    <lineage>
        <taxon>unclassified sequences</taxon>
        <taxon>metagenomes</taxon>
        <taxon>ecological metagenomes</taxon>
    </lineage>
</organism>
<dbReference type="Pfam" id="PF00005">
    <property type="entry name" value="ABC_tran"/>
    <property type="match status" value="1"/>
</dbReference>
<evidence type="ECO:0000256" key="1">
    <source>
        <dbReference type="ARBA" id="ARBA00022741"/>
    </source>
</evidence>
<comment type="caution">
    <text evidence="4">The sequence shown here is derived from an EMBL/GenBank/DDBJ whole genome shotgun (WGS) entry which is preliminary data.</text>
</comment>
<accession>X1L7E0</accession>
<name>X1L7E0_9ZZZZ</name>
<protein>
    <recommendedName>
        <fullName evidence="3">ABC transporter domain-containing protein</fullName>
    </recommendedName>
</protein>
<gene>
    <name evidence="4" type="ORF">S06H3_20554</name>
</gene>
<dbReference type="GO" id="GO:0005524">
    <property type="term" value="F:ATP binding"/>
    <property type="evidence" value="ECO:0007669"/>
    <property type="project" value="UniProtKB-KW"/>
</dbReference>
<dbReference type="PANTHER" id="PTHR43204:SF1">
    <property type="entry name" value="ABC TRANSPORTER I FAMILY MEMBER 6, CHLOROPLASTIC"/>
    <property type="match status" value="1"/>
</dbReference>
<proteinExistence type="predicted"/>
<dbReference type="Gene3D" id="3.40.50.300">
    <property type="entry name" value="P-loop containing nucleotide triphosphate hydrolases"/>
    <property type="match status" value="1"/>
</dbReference>
<dbReference type="GO" id="GO:0016887">
    <property type="term" value="F:ATP hydrolysis activity"/>
    <property type="evidence" value="ECO:0007669"/>
    <property type="project" value="InterPro"/>
</dbReference>
<keyword evidence="2" id="KW-0067">ATP-binding</keyword>
<feature type="domain" description="ABC transporter" evidence="3">
    <location>
        <begin position="21"/>
        <end position="57"/>
    </location>
</feature>
<sequence>MTSMILKIKNLKVKGDGKEILRGIDLRMKKGETQALLGPNTSGKSTLAQVILGNPKYKVTQG</sequence>
<feature type="non-terminal residue" evidence="4">
    <location>
        <position position="62"/>
    </location>
</feature>
<dbReference type="PANTHER" id="PTHR43204">
    <property type="entry name" value="ABC TRANSPORTER I FAMILY MEMBER 6, CHLOROPLASTIC"/>
    <property type="match status" value="1"/>
</dbReference>
<evidence type="ECO:0000256" key="2">
    <source>
        <dbReference type="ARBA" id="ARBA00022840"/>
    </source>
</evidence>
<dbReference type="EMBL" id="BARV01010659">
    <property type="protein sequence ID" value="GAI14933.1"/>
    <property type="molecule type" value="Genomic_DNA"/>
</dbReference>
<dbReference type="InterPro" id="IPR010230">
    <property type="entry name" value="FeS-cluster_ATPase_SufC"/>
</dbReference>
<evidence type="ECO:0000313" key="4">
    <source>
        <dbReference type="EMBL" id="GAI14933.1"/>
    </source>
</evidence>
<evidence type="ECO:0000259" key="3">
    <source>
        <dbReference type="Pfam" id="PF00005"/>
    </source>
</evidence>
<keyword evidence="1" id="KW-0547">Nucleotide-binding</keyword>